<dbReference type="Pfam" id="PF10994">
    <property type="entry name" value="DUF2817"/>
    <property type="match status" value="1"/>
</dbReference>
<dbReference type="Proteomes" id="UP000192536">
    <property type="component" value="Unassembled WGS sequence"/>
</dbReference>
<dbReference type="CDD" id="cd06233">
    <property type="entry name" value="M14-like"/>
    <property type="match status" value="1"/>
</dbReference>
<dbReference type="SUPFAM" id="SSF53187">
    <property type="entry name" value="Zn-dependent exopeptidases"/>
    <property type="match status" value="1"/>
</dbReference>
<organism evidence="1 2">
    <name type="scientific">Rouxiella badensis</name>
    <dbReference type="NCBI Taxonomy" id="1646377"/>
    <lineage>
        <taxon>Bacteria</taxon>
        <taxon>Pseudomonadati</taxon>
        <taxon>Pseudomonadota</taxon>
        <taxon>Gammaproteobacteria</taxon>
        <taxon>Enterobacterales</taxon>
        <taxon>Yersiniaceae</taxon>
        <taxon>Rouxiella</taxon>
    </lineage>
</organism>
<keyword evidence="2" id="KW-1185">Reference proteome</keyword>
<evidence type="ECO:0000313" key="1">
    <source>
        <dbReference type="EMBL" id="ORJ24627.1"/>
    </source>
</evidence>
<gene>
    <name evidence="1" type="ORF">BS640_15305</name>
</gene>
<evidence type="ECO:0000313" key="2">
    <source>
        <dbReference type="Proteomes" id="UP000192536"/>
    </source>
</evidence>
<protein>
    <recommendedName>
        <fullName evidence="3">DUF2817 domain-containing protein</fullName>
    </recommendedName>
</protein>
<dbReference type="AlphaFoldDB" id="A0A1X0WCV9"/>
<dbReference type="STRING" id="1646377.BS640_15305"/>
<sequence length="367" mass="40873">MLQGYSQLPDFTVQRERFLAAARQAGAKLTQYPHPLKGPKGEALATDVAVLGNPQSSRLFVVVSGTHGVEGYYGSECQIDWLAVNHANTLPADTAVVMIHLLNPWGTAHLRRVNEDNMDLNRNFIDFSKPLPVNARYEDLHDIYLSKDLNGPERAAADDLMDKYSQESGWSEIKKIVEAGQYTHAEGIFFGGQQPSWSNRTLLTIIQTHLAHAKAIVSFDLHTGAGAYGHPMLMAIAEKAYPSLQPAREVFGPWLYVLITGKNIGSNTGVTATATGYLSQFMLDNLPDTQLIQLVVECGTYDGETMHHLVRDDHWLHLYGDPQSPQGKKIKGELFEGFYPQDKDWQQLVHLRTQQIFNRAFSALASL</sequence>
<proteinExistence type="predicted"/>
<dbReference type="EMBL" id="MRWE01000026">
    <property type="protein sequence ID" value="ORJ24627.1"/>
    <property type="molecule type" value="Genomic_DNA"/>
</dbReference>
<dbReference type="InterPro" id="IPR021259">
    <property type="entry name" value="DUF2817"/>
</dbReference>
<accession>A0A1X0WCV9</accession>
<comment type="caution">
    <text evidence="1">The sequence shown here is derived from an EMBL/GenBank/DDBJ whole genome shotgun (WGS) entry which is preliminary data.</text>
</comment>
<dbReference type="RefSeq" id="WP_084912869.1">
    <property type="nucleotide sequence ID" value="NZ_MRWE01000026.1"/>
</dbReference>
<name>A0A1X0WCV9_9GAMM</name>
<dbReference type="Gene3D" id="3.40.630.10">
    <property type="entry name" value="Zn peptidases"/>
    <property type="match status" value="1"/>
</dbReference>
<evidence type="ECO:0008006" key="3">
    <source>
        <dbReference type="Google" id="ProtNLM"/>
    </source>
</evidence>
<reference evidence="1 2" key="1">
    <citation type="journal article" date="2017" name="Int. J. Syst. Evol. Microbiol.">
        <title>Rouxiella badensis sp. nov. and Rouxiella silvae sp. nov. isolated from peat bog soil in Germany and emendation of the genus description.</title>
        <authorList>
            <person name="Le Fleche-Mateos A."/>
            <person name="Kugler J.H."/>
            <person name="Hansen S.H."/>
            <person name="Syldatk C."/>
            <person name="Hausmann R."/>
            <person name="Lomprez F."/>
            <person name="Vandenbogaert M."/>
            <person name="Manuguerra J.C."/>
            <person name="Grimont P.A."/>
        </authorList>
    </citation>
    <scope>NUCLEOTIDE SEQUENCE [LARGE SCALE GENOMIC DNA]</scope>
    <source>
        <strain evidence="1 2">DSM 100043</strain>
    </source>
</reference>